<dbReference type="AlphaFoldDB" id="A0A1B7L1K2"/>
<dbReference type="RefSeq" id="WP_064599721.1">
    <property type="nucleotide sequence ID" value="NZ_LYRP01000033.1"/>
</dbReference>
<evidence type="ECO:0000313" key="3">
    <source>
        <dbReference type="Proteomes" id="UP000078225"/>
    </source>
</evidence>
<accession>A0A1B7L1K2</accession>
<protein>
    <recommendedName>
        <fullName evidence="1">DUF4123 domain-containing protein</fullName>
    </recommendedName>
</protein>
<dbReference type="Pfam" id="PF13503">
    <property type="entry name" value="DUF4123"/>
    <property type="match status" value="1"/>
</dbReference>
<sequence length="281" mass="33077">MAIQYLEKHRPLGMHQYAVIDRMNVPELPEHWQYTELISPVLAPQAHIYPWLIPLHQFSPEEWWAFMSTHIPRECTLLLSGSLTVAEIRSALIGALHFKDKQQRGYILRYYDPRVLFHLHWMLKPAQLFNQLSARGIPFWTFWHDGNWRTLEFTQDTEPVCRDNMVFPLEQLRRIGQINLVLKNMTSAGDIDGCQQTSCKINALLEQAEMCGLSDQEDCIAFASHGLVQPEGFWKAPKMVTFLEQVRRSPGCYRDETHLWDDNHWQEMTCEDSRRHKIELF</sequence>
<evidence type="ECO:0000313" key="2">
    <source>
        <dbReference type="EMBL" id="OAT76254.1"/>
    </source>
</evidence>
<keyword evidence="3" id="KW-1185">Reference proteome</keyword>
<dbReference type="InterPro" id="IPR025391">
    <property type="entry name" value="DUF4123"/>
</dbReference>
<dbReference type="EMBL" id="LYRP01000033">
    <property type="protein sequence ID" value="OAT76254.1"/>
    <property type="molecule type" value="Genomic_DNA"/>
</dbReference>
<dbReference type="STRING" id="1691903.A9B99_12540"/>
<name>A0A1B7L1K2_9ENTR</name>
<dbReference type="Proteomes" id="UP000078225">
    <property type="component" value="Unassembled WGS sequence"/>
</dbReference>
<proteinExistence type="predicted"/>
<gene>
    <name evidence="2" type="ORF">A9B99_12540</name>
</gene>
<comment type="caution">
    <text evidence="2">The sequence shown here is derived from an EMBL/GenBank/DDBJ whole genome shotgun (WGS) entry which is preliminary data.</text>
</comment>
<feature type="domain" description="DUF4123" evidence="1">
    <location>
        <begin position="17"/>
        <end position="128"/>
    </location>
</feature>
<reference evidence="3" key="1">
    <citation type="submission" date="2016-05" db="EMBL/GenBank/DDBJ databases">
        <authorList>
            <person name="Behera P."/>
            <person name="Vaishampayan P."/>
            <person name="Singh N."/>
            <person name="Raina V."/>
            <person name="Suar M."/>
            <person name="Pattnaik A."/>
            <person name="Rastogi G."/>
        </authorList>
    </citation>
    <scope>NUCLEOTIDE SEQUENCE [LARGE SCALE GENOMIC DNA]</scope>
    <source>
        <strain evidence="3">MP23</strain>
    </source>
</reference>
<evidence type="ECO:0000259" key="1">
    <source>
        <dbReference type="Pfam" id="PF13503"/>
    </source>
</evidence>
<dbReference type="OrthoDB" id="8584274at2"/>
<organism evidence="2 3">
    <name type="scientific">Mangrovibacter phragmitis</name>
    <dbReference type="NCBI Taxonomy" id="1691903"/>
    <lineage>
        <taxon>Bacteria</taxon>
        <taxon>Pseudomonadati</taxon>
        <taxon>Pseudomonadota</taxon>
        <taxon>Gammaproteobacteria</taxon>
        <taxon>Enterobacterales</taxon>
        <taxon>Enterobacteriaceae</taxon>
        <taxon>Mangrovibacter</taxon>
    </lineage>
</organism>